<dbReference type="Pfam" id="PF01555">
    <property type="entry name" value="N6_N4_Mtase"/>
    <property type="match status" value="1"/>
</dbReference>
<dbReference type="GO" id="GO:0032259">
    <property type="term" value="P:methylation"/>
    <property type="evidence" value="ECO:0007669"/>
    <property type="project" value="UniProtKB-KW"/>
</dbReference>
<dbReference type="Gene3D" id="3.40.50.150">
    <property type="entry name" value="Vaccinia Virus protein VP39"/>
    <property type="match status" value="1"/>
</dbReference>
<accession>A0A2V4VVZ3</accession>
<evidence type="ECO:0000259" key="5">
    <source>
        <dbReference type="Pfam" id="PF01555"/>
    </source>
</evidence>
<dbReference type="EC" id="2.1.1.-" evidence="4"/>
<dbReference type="GO" id="GO:0003677">
    <property type="term" value="F:DNA binding"/>
    <property type="evidence" value="ECO:0007669"/>
    <property type="project" value="InterPro"/>
</dbReference>
<dbReference type="SUPFAM" id="SSF53335">
    <property type="entry name" value="S-adenosyl-L-methionine-dependent methyltransferases"/>
    <property type="match status" value="1"/>
</dbReference>
<dbReference type="EMBL" id="QJSW01000002">
    <property type="protein sequence ID" value="PYE51476.1"/>
    <property type="molecule type" value="Genomic_DNA"/>
</dbReference>
<dbReference type="PRINTS" id="PR00508">
    <property type="entry name" value="S21N4MTFRASE"/>
</dbReference>
<evidence type="ECO:0000256" key="2">
    <source>
        <dbReference type="ARBA" id="ARBA00022679"/>
    </source>
</evidence>
<dbReference type="InterPro" id="IPR001091">
    <property type="entry name" value="RM_Methyltransferase"/>
</dbReference>
<evidence type="ECO:0000313" key="6">
    <source>
        <dbReference type="EMBL" id="PYE51476.1"/>
    </source>
</evidence>
<dbReference type="RefSeq" id="WP_244213689.1">
    <property type="nucleotide sequence ID" value="NZ_CP054614.1"/>
</dbReference>
<keyword evidence="3" id="KW-0680">Restriction system</keyword>
<dbReference type="InterPro" id="IPR029063">
    <property type="entry name" value="SAM-dependent_MTases_sf"/>
</dbReference>
<dbReference type="Proteomes" id="UP000247790">
    <property type="component" value="Unassembled WGS sequence"/>
</dbReference>
<comment type="similarity">
    <text evidence="4">Belongs to the N(4)/N(6)-methyltransferase family.</text>
</comment>
<evidence type="ECO:0000256" key="1">
    <source>
        <dbReference type="ARBA" id="ARBA00022603"/>
    </source>
</evidence>
<protein>
    <recommendedName>
        <fullName evidence="4">Methyltransferase</fullName>
        <ecNumber evidence="4">2.1.1.-</ecNumber>
    </recommendedName>
</protein>
<proteinExistence type="inferred from homology"/>
<dbReference type="AlphaFoldDB" id="A0A2V4VVZ3"/>
<feature type="domain" description="DNA methylase N-4/N-6" evidence="5">
    <location>
        <begin position="31"/>
        <end position="244"/>
    </location>
</feature>
<keyword evidence="2 6" id="KW-0808">Transferase</keyword>
<comment type="caution">
    <text evidence="6">The sequence shown here is derived from an EMBL/GenBank/DDBJ whole genome shotgun (WGS) entry which is preliminary data.</text>
</comment>
<evidence type="ECO:0000313" key="7">
    <source>
        <dbReference type="Proteomes" id="UP000247790"/>
    </source>
</evidence>
<dbReference type="GO" id="GO:0008170">
    <property type="term" value="F:N-methyltransferase activity"/>
    <property type="evidence" value="ECO:0007669"/>
    <property type="project" value="InterPro"/>
</dbReference>
<keyword evidence="1 6" id="KW-0489">Methyltransferase</keyword>
<name>A0A2V4VVZ3_PAEBA</name>
<gene>
    <name evidence="6" type="ORF">DFQ00_102270</name>
</gene>
<dbReference type="GO" id="GO:0009307">
    <property type="term" value="P:DNA restriction-modification system"/>
    <property type="evidence" value="ECO:0007669"/>
    <property type="project" value="UniProtKB-KW"/>
</dbReference>
<evidence type="ECO:0000256" key="4">
    <source>
        <dbReference type="RuleBase" id="RU362026"/>
    </source>
</evidence>
<reference evidence="6 7" key="1">
    <citation type="submission" date="2018-06" db="EMBL/GenBank/DDBJ databases">
        <title>Genomic Encyclopedia of Type Strains, Phase III (KMG-III): the genomes of soil and plant-associated and newly described type strains.</title>
        <authorList>
            <person name="Whitman W."/>
        </authorList>
    </citation>
    <scope>NUCLEOTIDE SEQUENCE [LARGE SCALE GENOMIC DNA]</scope>
    <source>
        <strain evidence="6 7">CECT 7022</strain>
    </source>
</reference>
<sequence>MNKELLGSIELNRIYQMDCLEGMALLPEKSIDMILCDLPYGTTQNKWDSIINLELLWEQYCRIIKDNGAIVLTAQTPFDKILGCSNLKMLKYEWIWEKTTATGHLNAKKMPMKAHENVLVFYKNLPTYNPQKTTGHTPVHSYTKHQEDGSNYGKTKIGISGGGSTERYPRSVQVFATDKQKEALHPTQKPVALFEYLIKTYSNEGEVVLDNCMGSGTTAVAALKNNRAFIGFETEEKYIEIANKRIESL</sequence>
<dbReference type="InterPro" id="IPR002941">
    <property type="entry name" value="DNA_methylase_N4/N6"/>
</dbReference>
<evidence type="ECO:0000256" key="3">
    <source>
        <dbReference type="ARBA" id="ARBA00022747"/>
    </source>
</evidence>
<organism evidence="6 7">
    <name type="scientific">Paenibacillus barcinonensis</name>
    <dbReference type="NCBI Taxonomy" id="198119"/>
    <lineage>
        <taxon>Bacteria</taxon>
        <taxon>Bacillati</taxon>
        <taxon>Bacillota</taxon>
        <taxon>Bacilli</taxon>
        <taxon>Bacillales</taxon>
        <taxon>Paenibacillaceae</taxon>
        <taxon>Paenibacillus</taxon>
    </lineage>
</organism>